<evidence type="ECO:0000256" key="1">
    <source>
        <dbReference type="ARBA" id="ARBA00023239"/>
    </source>
</evidence>
<reference evidence="3 4" key="1">
    <citation type="journal article" date="2019" name="Int. J. Syst. Evol. Microbiol.">
        <title>The Global Catalogue of Microorganisms (GCM) 10K type strain sequencing project: providing services to taxonomists for standard genome sequencing and annotation.</title>
        <authorList>
            <consortium name="The Broad Institute Genomics Platform"/>
            <consortium name="The Broad Institute Genome Sequencing Center for Infectious Disease"/>
            <person name="Wu L."/>
            <person name="Ma J."/>
        </authorList>
    </citation>
    <scope>NUCLEOTIDE SEQUENCE [LARGE SCALE GENOMIC DNA]</scope>
    <source>
        <strain evidence="3 4">YIM 94188</strain>
    </source>
</reference>
<dbReference type="InterPro" id="IPR036849">
    <property type="entry name" value="Enolase-like_C_sf"/>
</dbReference>
<dbReference type="SFLD" id="SFLDS00001">
    <property type="entry name" value="Enolase"/>
    <property type="match status" value="1"/>
</dbReference>
<comment type="caution">
    <text evidence="3">The sequence shown here is derived from an EMBL/GenBank/DDBJ whole genome shotgun (WGS) entry which is preliminary data.</text>
</comment>
<dbReference type="Gene3D" id="3.30.390.10">
    <property type="entry name" value="Enolase-like, N-terminal domain"/>
    <property type="match status" value="1"/>
</dbReference>
<dbReference type="InterPro" id="IPR029017">
    <property type="entry name" value="Enolase-like_N"/>
</dbReference>
<dbReference type="SMART" id="SM00922">
    <property type="entry name" value="MR_MLE"/>
    <property type="match status" value="1"/>
</dbReference>
<evidence type="ECO:0000259" key="2">
    <source>
        <dbReference type="SMART" id="SM00922"/>
    </source>
</evidence>
<dbReference type="Gene3D" id="3.20.20.120">
    <property type="entry name" value="Enolase-like C-terminal domain"/>
    <property type="match status" value="1"/>
</dbReference>
<dbReference type="RefSeq" id="WP_379692167.1">
    <property type="nucleotide sequence ID" value="NZ_JBHSXH010000004.1"/>
</dbReference>
<dbReference type="PANTHER" id="PTHR48080">
    <property type="entry name" value="D-GALACTONATE DEHYDRATASE-RELATED"/>
    <property type="match status" value="1"/>
</dbReference>
<organism evidence="3 4">
    <name type="scientific">Halopelagius fulvigenes</name>
    <dbReference type="NCBI Taxonomy" id="1198324"/>
    <lineage>
        <taxon>Archaea</taxon>
        <taxon>Methanobacteriati</taxon>
        <taxon>Methanobacteriota</taxon>
        <taxon>Stenosarchaea group</taxon>
        <taxon>Halobacteria</taxon>
        <taxon>Halobacteriales</taxon>
        <taxon>Haloferacaceae</taxon>
    </lineage>
</organism>
<dbReference type="AlphaFoldDB" id="A0ABD5TSX7"/>
<protein>
    <submittedName>
        <fullName evidence="3">Enolase C-terminal domain-like protein</fullName>
    </submittedName>
</protein>
<dbReference type="InterPro" id="IPR029065">
    <property type="entry name" value="Enolase_C-like"/>
</dbReference>
<accession>A0ABD5TSX7</accession>
<evidence type="ECO:0000313" key="3">
    <source>
        <dbReference type="EMBL" id="MFC6823715.1"/>
    </source>
</evidence>
<dbReference type="InterPro" id="IPR034593">
    <property type="entry name" value="DgoD-like"/>
</dbReference>
<dbReference type="GO" id="GO:0016829">
    <property type="term" value="F:lyase activity"/>
    <property type="evidence" value="ECO:0007669"/>
    <property type="project" value="UniProtKB-KW"/>
</dbReference>
<dbReference type="PANTHER" id="PTHR48080:SF2">
    <property type="entry name" value="D-GALACTONATE DEHYDRATASE"/>
    <property type="match status" value="1"/>
</dbReference>
<feature type="domain" description="Mandelate racemase/muconate lactonizing enzyme C-terminal" evidence="2">
    <location>
        <begin position="149"/>
        <end position="254"/>
    </location>
</feature>
<sequence>MAPTITRIESTEFRYPLEDVGTDGNGFNLSYEPGTTTERKLFAIQVHTDEGITGEYVGGNSPGAAQIHTFADYLVGKNPLKRERHWSEVKRALRKYDRMGIGPIDIALWDFAGKYYDAPIHELLGTYRTRLPAYASTYHADDNGGLDSPEAYADFAEECLEAGYPGFKIHGWGGSDEARDVNREVETVRAVGERVGDEMDLMCDPACELETFADALKVGRACDEYDYLWYEDPYRDGGISQHSHKKLGEMIETPILQTEHVRGLEPHTDFIANGATDFVRADPEYDGGITGAMKISRVAEGFGLDVEYHAPGPAQRHCIAATRNANYYELALVHPEAQNTQPPVYEGDYSDMFDTIDDDGTVPVPDGPGLGVEYDWDYVEENKTGSVHVYE</sequence>
<dbReference type="SFLD" id="SFLDG00179">
    <property type="entry name" value="mandelate_racemase"/>
    <property type="match status" value="1"/>
</dbReference>
<dbReference type="InterPro" id="IPR013342">
    <property type="entry name" value="Mandelate_racemase_C"/>
</dbReference>
<proteinExistence type="predicted"/>
<dbReference type="Pfam" id="PF13378">
    <property type="entry name" value="MR_MLE_C"/>
    <property type="match status" value="1"/>
</dbReference>
<evidence type="ECO:0000313" key="4">
    <source>
        <dbReference type="Proteomes" id="UP001596408"/>
    </source>
</evidence>
<keyword evidence="1" id="KW-0456">Lyase</keyword>
<name>A0ABD5TSX7_9EURY</name>
<gene>
    <name evidence="3" type="ORF">ACFQEV_01660</name>
</gene>
<keyword evidence="4" id="KW-1185">Reference proteome</keyword>
<dbReference type="Pfam" id="PF02746">
    <property type="entry name" value="MR_MLE_N"/>
    <property type="match status" value="1"/>
</dbReference>
<dbReference type="InterPro" id="IPR013341">
    <property type="entry name" value="Mandelate_racemase_N_dom"/>
</dbReference>
<dbReference type="Proteomes" id="UP001596408">
    <property type="component" value="Unassembled WGS sequence"/>
</dbReference>
<dbReference type="EMBL" id="JBHSXH010000004">
    <property type="protein sequence ID" value="MFC6823715.1"/>
    <property type="molecule type" value="Genomic_DNA"/>
</dbReference>
<dbReference type="SUPFAM" id="SSF54826">
    <property type="entry name" value="Enolase N-terminal domain-like"/>
    <property type="match status" value="1"/>
</dbReference>
<dbReference type="SUPFAM" id="SSF51604">
    <property type="entry name" value="Enolase C-terminal domain-like"/>
    <property type="match status" value="1"/>
</dbReference>